<evidence type="ECO:0000259" key="4">
    <source>
        <dbReference type="Pfam" id="PF21302"/>
    </source>
</evidence>
<dbReference type="AlphaFoldDB" id="A0A9D0ZU33"/>
<feature type="binding site" evidence="2">
    <location>
        <position position="80"/>
    </location>
    <ligand>
        <name>S-adenosyl-L-methionine</name>
        <dbReference type="ChEBI" id="CHEBI:59789"/>
    </ligand>
</feature>
<reference evidence="5" key="1">
    <citation type="submission" date="2020-10" db="EMBL/GenBank/DDBJ databases">
        <authorList>
            <person name="Gilroy R."/>
        </authorList>
    </citation>
    <scope>NUCLEOTIDE SEQUENCE</scope>
    <source>
        <strain evidence="5">CHK147-3167</strain>
    </source>
</reference>
<protein>
    <submittedName>
        <fullName evidence="5">Methyltransferase domain-containing protein</fullName>
    </submittedName>
</protein>
<dbReference type="InterPro" id="IPR016718">
    <property type="entry name" value="rRNA_m1G-MeTrfase_A_prd"/>
</dbReference>
<dbReference type="SUPFAM" id="SSF53335">
    <property type="entry name" value="S-adenosyl-L-methionine-dependent methyltransferases"/>
    <property type="match status" value="1"/>
</dbReference>
<name>A0A9D0ZU33_9FIRM</name>
<dbReference type="PIRSF" id="PIRSF018249">
    <property type="entry name" value="MyrA_prd"/>
    <property type="match status" value="1"/>
</dbReference>
<feature type="binding site" evidence="1">
    <location>
        <position position="39"/>
    </location>
    <ligand>
        <name>Zn(2+)</name>
        <dbReference type="ChEBI" id="CHEBI:29105"/>
    </ligand>
</feature>
<organism evidence="5 6">
    <name type="scientific">Candidatus Coprosoma intestinipullorum</name>
    <dbReference type="NCBI Taxonomy" id="2840752"/>
    <lineage>
        <taxon>Bacteria</taxon>
        <taxon>Bacillati</taxon>
        <taxon>Bacillota</taxon>
        <taxon>Bacillota incertae sedis</taxon>
        <taxon>Candidatus Coprosoma</taxon>
    </lineage>
</organism>
<proteinExistence type="predicted"/>
<feature type="binding site" evidence="2">
    <location>
        <begin position="108"/>
        <end position="109"/>
    </location>
    <ligand>
        <name>S-adenosyl-L-methionine</name>
        <dbReference type="ChEBI" id="CHEBI:59789"/>
    </ligand>
</feature>
<dbReference type="Gene3D" id="3.40.50.150">
    <property type="entry name" value="Vaccinia Virus protein VP39"/>
    <property type="match status" value="1"/>
</dbReference>
<feature type="binding site" evidence="1">
    <location>
        <position position="20"/>
    </location>
    <ligand>
        <name>Zn(2+)</name>
        <dbReference type="ChEBI" id="CHEBI:29105"/>
    </ligand>
</feature>
<dbReference type="Pfam" id="PF21302">
    <property type="entry name" value="Zn_ribbon_RlmA"/>
    <property type="match status" value="1"/>
</dbReference>
<gene>
    <name evidence="5" type="ORF">IAB27_07280</name>
</gene>
<keyword evidence="1" id="KW-0479">Metal-binding</keyword>
<reference evidence="5" key="2">
    <citation type="journal article" date="2021" name="PeerJ">
        <title>Extensive microbial diversity within the chicken gut microbiome revealed by metagenomics and culture.</title>
        <authorList>
            <person name="Gilroy R."/>
            <person name="Ravi A."/>
            <person name="Getino M."/>
            <person name="Pursley I."/>
            <person name="Horton D.L."/>
            <person name="Alikhan N.F."/>
            <person name="Baker D."/>
            <person name="Gharbi K."/>
            <person name="Hall N."/>
            <person name="Watson M."/>
            <person name="Adriaenssens E.M."/>
            <person name="Foster-Nyarko E."/>
            <person name="Jarju S."/>
            <person name="Secka A."/>
            <person name="Antonio M."/>
            <person name="Oren A."/>
            <person name="Chaudhuri R.R."/>
            <person name="La Ragione R."/>
            <person name="Hildebrand F."/>
            <person name="Pallen M.J."/>
        </authorList>
    </citation>
    <scope>NUCLEOTIDE SEQUENCE</scope>
    <source>
        <strain evidence="5">CHK147-3167</strain>
    </source>
</reference>
<dbReference type="Pfam" id="PF13847">
    <property type="entry name" value="Methyltransf_31"/>
    <property type="match status" value="1"/>
</dbReference>
<dbReference type="GO" id="GO:0008168">
    <property type="term" value="F:methyltransferase activity"/>
    <property type="evidence" value="ECO:0007669"/>
    <property type="project" value="UniProtKB-KW"/>
</dbReference>
<feature type="binding site" evidence="1">
    <location>
        <position position="33"/>
    </location>
    <ligand>
        <name>Zn(2+)</name>
        <dbReference type="ChEBI" id="CHEBI:29105"/>
    </ligand>
</feature>
<keyword evidence="2" id="KW-0949">S-adenosyl-L-methionine</keyword>
<evidence type="ECO:0000256" key="1">
    <source>
        <dbReference type="PIRSR" id="PIRSR018249-1"/>
    </source>
</evidence>
<feature type="domain" description="Methyltransferase" evidence="3">
    <location>
        <begin position="97"/>
        <end position="204"/>
    </location>
</feature>
<keyword evidence="5" id="KW-0808">Transferase</keyword>
<dbReference type="Proteomes" id="UP000886786">
    <property type="component" value="Unassembled WGS sequence"/>
</dbReference>
<feature type="domain" description="23S rRNA (guanine(745)-N(1))-methyltransferase N-terminal" evidence="4">
    <location>
        <begin position="19"/>
        <end position="60"/>
    </location>
</feature>
<evidence type="ECO:0000313" key="6">
    <source>
        <dbReference type="Proteomes" id="UP000886786"/>
    </source>
</evidence>
<evidence type="ECO:0000256" key="2">
    <source>
        <dbReference type="PIRSR" id="PIRSR018249-2"/>
    </source>
</evidence>
<dbReference type="CDD" id="cd02440">
    <property type="entry name" value="AdoMet_MTases"/>
    <property type="match status" value="1"/>
</dbReference>
<sequence length="275" mass="32308">MKSKFEMSEDFLKNDNILNCPICGERLLFLDNCLKCGKHSFDISRKGTVNLVYSKHYKNSKIYNSELFKNRREFIIGGFYFKLYKFISDILNDRFSSEGTILDLGCGEGSHSKFILDLLKFDYYKYYGFDYAKDAIKLASDYINYNRFYFLGDVNKIPILDNSIDIILDMFSPFNEKEVKRIIKDSGVFIKVSPGKNYLKELRDVLNMEEYNNENDVFDNLQKRFKKIDKYNLNYRVQINEDSFQNLVKMTPAQKKTSSTISFVTIDLNVYVIGI</sequence>
<feature type="binding site" evidence="2">
    <location>
        <position position="198"/>
    </location>
    <ligand>
        <name>S-adenosyl-L-methionine</name>
        <dbReference type="ChEBI" id="CHEBI:59789"/>
    </ligand>
</feature>
<dbReference type="InterPro" id="IPR048647">
    <property type="entry name" value="RlmA_N"/>
</dbReference>
<keyword evidence="1" id="KW-0862">Zinc</keyword>
<dbReference type="GO" id="GO:0046872">
    <property type="term" value="F:metal ion binding"/>
    <property type="evidence" value="ECO:0007669"/>
    <property type="project" value="UniProtKB-KW"/>
</dbReference>
<evidence type="ECO:0000259" key="3">
    <source>
        <dbReference type="Pfam" id="PF13847"/>
    </source>
</evidence>
<dbReference type="InterPro" id="IPR029063">
    <property type="entry name" value="SAM-dependent_MTases_sf"/>
</dbReference>
<evidence type="ECO:0000313" key="5">
    <source>
        <dbReference type="EMBL" id="HIQ91405.1"/>
    </source>
</evidence>
<dbReference type="GO" id="GO:0032259">
    <property type="term" value="P:methylation"/>
    <property type="evidence" value="ECO:0007669"/>
    <property type="project" value="UniProtKB-KW"/>
</dbReference>
<accession>A0A9D0ZU33</accession>
<feature type="binding site" evidence="1">
    <location>
        <position position="23"/>
    </location>
    <ligand>
        <name>Zn(2+)</name>
        <dbReference type="ChEBI" id="CHEBI:29105"/>
    </ligand>
</feature>
<keyword evidence="5" id="KW-0489">Methyltransferase</keyword>
<comment type="caution">
    <text evidence="5">The sequence shown here is derived from an EMBL/GenBank/DDBJ whole genome shotgun (WGS) entry which is preliminary data.</text>
</comment>
<dbReference type="EMBL" id="DVFV01000124">
    <property type="protein sequence ID" value="HIQ91405.1"/>
    <property type="molecule type" value="Genomic_DNA"/>
</dbReference>
<dbReference type="InterPro" id="IPR025714">
    <property type="entry name" value="Methyltranfer_dom"/>
</dbReference>